<organism evidence="2 3">
    <name type="scientific">Shewanella youngdeokensis</name>
    <dbReference type="NCBI Taxonomy" id="2999068"/>
    <lineage>
        <taxon>Bacteria</taxon>
        <taxon>Pseudomonadati</taxon>
        <taxon>Pseudomonadota</taxon>
        <taxon>Gammaproteobacteria</taxon>
        <taxon>Alteromonadales</taxon>
        <taxon>Shewanellaceae</taxon>
        <taxon>Shewanella</taxon>
    </lineage>
</organism>
<keyword evidence="1 2" id="KW-0560">Oxidoreductase</keyword>
<dbReference type="PANTHER" id="PTHR43157">
    <property type="entry name" value="PHOSPHATIDYLINOSITOL-GLYCAN BIOSYNTHESIS CLASS F PROTEIN-RELATED"/>
    <property type="match status" value="1"/>
</dbReference>
<dbReference type="PANTHER" id="PTHR43157:SF31">
    <property type="entry name" value="PHOSPHATIDYLINOSITOL-GLYCAN BIOSYNTHESIS CLASS F PROTEIN"/>
    <property type="match status" value="1"/>
</dbReference>
<evidence type="ECO:0000256" key="1">
    <source>
        <dbReference type="ARBA" id="ARBA00023002"/>
    </source>
</evidence>
<accession>A0ABZ0K4H9</accession>
<dbReference type="Pfam" id="PF00106">
    <property type="entry name" value="adh_short"/>
    <property type="match status" value="1"/>
</dbReference>
<keyword evidence="3" id="KW-1185">Reference proteome</keyword>
<dbReference type="EMBL" id="CP136522">
    <property type="protein sequence ID" value="WOT06866.1"/>
    <property type="molecule type" value="Genomic_DNA"/>
</dbReference>
<gene>
    <name evidence="2" type="ORF">RGE70_09055</name>
</gene>
<evidence type="ECO:0000313" key="2">
    <source>
        <dbReference type="EMBL" id="WOT06866.1"/>
    </source>
</evidence>
<dbReference type="Proteomes" id="UP001529491">
    <property type="component" value="Chromosome"/>
</dbReference>
<dbReference type="Gene3D" id="3.40.50.720">
    <property type="entry name" value="NAD(P)-binding Rossmann-like Domain"/>
    <property type="match status" value="1"/>
</dbReference>
<dbReference type="CDD" id="cd05327">
    <property type="entry name" value="retinol-DH_like_SDR_c_like"/>
    <property type="match status" value="1"/>
</dbReference>
<evidence type="ECO:0000313" key="3">
    <source>
        <dbReference type="Proteomes" id="UP001529491"/>
    </source>
</evidence>
<protein>
    <submittedName>
        <fullName evidence="2">SDR family oxidoreductase</fullName>
        <ecNumber evidence="2">1.-.-.-</ecNumber>
    </submittedName>
</protein>
<dbReference type="PRINTS" id="PR00081">
    <property type="entry name" value="GDHRDH"/>
</dbReference>
<reference evidence="2 3" key="1">
    <citation type="submission" date="2023-10" db="EMBL/GenBank/DDBJ databases">
        <title>Complete genome sequence of Shewanella sp. DAU334.</title>
        <authorList>
            <person name="Lee Y.-S."/>
            <person name="Jeong H.-R."/>
            <person name="Hwang E.-J."/>
            <person name="Choi Y.-L."/>
            <person name="Kim G.-D."/>
        </authorList>
    </citation>
    <scope>NUCLEOTIDE SEQUENCE [LARGE SCALE GENOMIC DNA]</scope>
    <source>
        <strain evidence="2 3">DAU334</strain>
    </source>
</reference>
<proteinExistence type="predicted"/>
<sequence length="316" mass="34523">MTIKNTFGAKGWTPEQLNSLEGKTFAITGANTGAGFQATRILLSKGAEVVMLNRNPARSEAAIAQLTDEFGNNAKVSYVTLDLAKLASVRQAASELLRQVPKLDALICNGAIAQVATQQLTADGFESQLGVNHYGHFLLCGLLFERIEASQGRIVVVSSEGHKLGLRKIQFDDMNWDNNYHANKVYSQSKLAQTMFAYQLQNKIKAAGKQVQVYVCHPGASNTSLIRESANLATRLSWSLMVKIGLAQTAEKGAYPEVMCATQADLKQRAYYGPTGLMNFGGPVGECKLEPFVLDPLSLKKLWQLSEKETGYIWAI</sequence>
<dbReference type="EC" id="1.-.-.-" evidence="2"/>
<dbReference type="InterPro" id="IPR002347">
    <property type="entry name" value="SDR_fam"/>
</dbReference>
<dbReference type="GO" id="GO:0016491">
    <property type="term" value="F:oxidoreductase activity"/>
    <property type="evidence" value="ECO:0007669"/>
    <property type="project" value="UniProtKB-KW"/>
</dbReference>
<dbReference type="InterPro" id="IPR036291">
    <property type="entry name" value="NAD(P)-bd_dom_sf"/>
</dbReference>
<dbReference type="SUPFAM" id="SSF51735">
    <property type="entry name" value="NAD(P)-binding Rossmann-fold domains"/>
    <property type="match status" value="1"/>
</dbReference>
<dbReference type="RefSeq" id="WP_310471138.1">
    <property type="nucleotide sequence ID" value="NZ_CP136522.1"/>
</dbReference>
<name>A0ABZ0K4H9_9GAMM</name>